<evidence type="ECO:0000313" key="1">
    <source>
        <dbReference type="EMBL" id="EAU89936.1"/>
    </source>
</evidence>
<proteinExistence type="predicted"/>
<dbReference type="InParanoid" id="A8NAP9"/>
<name>A8NAP9_COPC7</name>
<accession>A8NAP9</accession>
<protein>
    <submittedName>
        <fullName evidence="1">Uncharacterized protein</fullName>
    </submittedName>
</protein>
<dbReference type="EMBL" id="AACS02000007">
    <property type="protein sequence ID" value="EAU89936.1"/>
    <property type="molecule type" value="Genomic_DNA"/>
</dbReference>
<keyword evidence="2" id="KW-1185">Reference proteome</keyword>
<reference evidence="1 2" key="1">
    <citation type="journal article" date="2010" name="Proc. Natl. Acad. Sci. U.S.A.">
        <title>Insights into evolution of multicellular fungi from the assembled chromosomes of the mushroom Coprinopsis cinerea (Coprinus cinereus).</title>
        <authorList>
            <person name="Stajich J.E."/>
            <person name="Wilke S.K."/>
            <person name="Ahren D."/>
            <person name="Au C.H."/>
            <person name="Birren B.W."/>
            <person name="Borodovsky M."/>
            <person name="Burns C."/>
            <person name="Canback B."/>
            <person name="Casselton L.A."/>
            <person name="Cheng C.K."/>
            <person name="Deng J."/>
            <person name="Dietrich F.S."/>
            <person name="Fargo D.C."/>
            <person name="Farman M.L."/>
            <person name="Gathman A.C."/>
            <person name="Goldberg J."/>
            <person name="Guigo R."/>
            <person name="Hoegger P.J."/>
            <person name="Hooker J.B."/>
            <person name="Huggins A."/>
            <person name="James T.Y."/>
            <person name="Kamada T."/>
            <person name="Kilaru S."/>
            <person name="Kodira C."/>
            <person name="Kues U."/>
            <person name="Kupfer D."/>
            <person name="Kwan H.S."/>
            <person name="Lomsadze A."/>
            <person name="Li W."/>
            <person name="Lilly W.W."/>
            <person name="Ma L.J."/>
            <person name="Mackey A.J."/>
            <person name="Manning G."/>
            <person name="Martin F."/>
            <person name="Muraguchi H."/>
            <person name="Natvig D.O."/>
            <person name="Palmerini H."/>
            <person name="Ramesh M.A."/>
            <person name="Rehmeyer C.J."/>
            <person name="Roe B.A."/>
            <person name="Shenoy N."/>
            <person name="Stanke M."/>
            <person name="Ter-Hovhannisyan V."/>
            <person name="Tunlid A."/>
            <person name="Velagapudi R."/>
            <person name="Vision T.J."/>
            <person name="Zeng Q."/>
            <person name="Zolan M.E."/>
            <person name="Pukkila P.J."/>
        </authorList>
    </citation>
    <scope>NUCLEOTIDE SEQUENCE [LARGE SCALE GENOMIC DNA]</scope>
    <source>
        <strain evidence="2">Okayama-7 / 130 / ATCC MYA-4618 / FGSC 9003</strain>
    </source>
</reference>
<dbReference type="Proteomes" id="UP000001861">
    <property type="component" value="Unassembled WGS sequence"/>
</dbReference>
<sequence length="213" mass="24474">MSDNDIGNSLKTSYLLFKSLENMNGLTQLRIRIYYDVPEAEGSARQLNEILCDPGALREMHTLFMTCCWECMDIPAIIKARPKLQNLGLYGTMGTRCGVDALEKLRQEGVTHLPLTFELRIWAYTSALDQLAFAPWFHVDSDPKEILHRVRSLLGDHRRATHPETFIDINHAVLYWKDAGSGHLAGQYEEILKDYFPRAEILVQSIYDQTHNY</sequence>
<dbReference type="VEuPathDB" id="FungiDB:CC1G_08418"/>
<dbReference type="GeneID" id="6008378"/>
<comment type="caution">
    <text evidence="1">The sequence shown here is derived from an EMBL/GenBank/DDBJ whole genome shotgun (WGS) entry which is preliminary data.</text>
</comment>
<dbReference type="AlphaFoldDB" id="A8NAP9"/>
<organism evidence="1 2">
    <name type="scientific">Coprinopsis cinerea (strain Okayama-7 / 130 / ATCC MYA-4618 / FGSC 9003)</name>
    <name type="common">Inky cap fungus</name>
    <name type="synonym">Hormographiella aspergillata</name>
    <dbReference type="NCBI Taxonomy" id="240176"/>
    <lineage>
        <taxon>Eukaryota</taxon>
        <taxon>Fungi</taxon>
        <taxon>Dikarya</taxon>
        <taxon>Basidiomycota</taxon>
        <taxon>Agaricomycotina</taxon>
        <taxon>Agaricomycetes</taxon>
        <taxon>Agaricomycetidae</taxon>
        <taxon>Agaricales</taxon>
        <taxon>Agaricineae</taxon>
        <taxon>Psathyrellaceae</taxon>
        <taxon>Coprinopsis</taxon>
    </lineage>
</organism>
<evidence type="ECO:0000313" key="2">
    <source>
        <dbReference type="Proteomes" id="UP000001861"/>
    </source>
</evidence>
<dbReference type="KEGG" id="cci:CC1G_08418"/>
<gene>
    <name evidence="1" type="ORF">CC1G_08418</name>
</gene>
<dbReference type="RefSeq" id="XP_001831901.1">
    <property type="nucleotide sequence ID" value="XM_001831849.1"/>
</dbReference>